<gene>
    <name evidence="1" type="ORF">E2C01_057273</name>
</gene>
<dbReference type="Proteomes" id="UP000324222">
    <property type="component" value="Unassembled WGS sequence"/>
</dbReference>
<evidence type="ECO:0000313" key="2">
    <source>
        <dbReference type="Proteomes" id="UP000324222"/>
    </source>
</evidence>
<accession>A0A5B7GZV8</accession>
<reference evidence="1 2" key="1">
    <citation type="submission" date="2019-05" db="EMBL/GenBank/DDBJ databases">
        <title>Another draft genome of Portunus trituberculatus and its Hox gene families provides insights of decapod evolution.</title>
        <authorList>
            <person name="Jeong J.-H."/>
            <person name="Song I."/>
            <person name="Kim S."/>
            <person name="Choi T."/>
            <person name="Kim D."/>
            <person name="Ryu S."/>
            <person name="Kim W."/>
        </authorList>
    </citation>
    <scope>NUCLEOTIDE SEQUENCE [LARGE SCALE GENOMIC DNA]</scope>
    <source>
        <tissue evidence="1">Muscle</tissue>
    </source>
</reference>
<keyword evidence="2" id="KW-1185">Reference proteome</keyword>
<dbReference type="EMBL" id="VSRR010020501">
    <property type="protein sequence ID" value="MPC63179.1"/>
    <property type="molecule type" value="Genomic_DNA"/>
</dbReference>
<name>A0A5B7GZV8_PORTR</name>
<protein>
    <submittedName>
        <fullName evidence="1">Uncharacterized protein</fullName>
    </submittedName>
</protein>
<sequence>MSVAKANNKAINPNCRNIARLDKQISELASYTNLLGRSKPRGREFAYFETSCQTEHHPSVHKVLSRCSIYALEFASEERKMSLDRTALPVTNSSLERSCTKDDSGTQHIFLQ</sequence>
<dbReference type="AlphaFoldDB" id="A0A5B7GZV8"/>
<evidence type="ECO:0000313" key="1">
    <source>
        <dbReference type="EMBL" id="MPC63179.1"/>
    </source>
</evidence>
<proteinExistence type="predicted"/>
<comment type="caution">
    <text evidence="1">The sequence shown here is derived from an EMBL/GenBank/DDBJ whole genome shotgun (WGS) entry which is preliminary data.</text>
</comment>
<organism evidence="1 2">
    <name type="scientific">Portunus trituberculatus</name>
    <name type="common">Swimming crab</name>
    <name type="synonym">Neptunus trituberculatus</name>
    <dbReference type="NCBI Taxonomy" id="210409"/>
    <lineage>
        <taxon>Eukaryota</taxon>
        <taxon>Metazoa</taxon>
        <taxon>Ecdysozoa</taxon>
        <taxon>Arthropoda</taxon>
        <taxon>Crustacea</taxon>
        <taxon>Multicrustacea</taxon>
        <taxon>Malacostraca</taxon>
        <taxon>Eumalacostraca</taxon>
        <taxon>Eucarida</taxon>
        <taxon>Decapoda</taxon>
        <taxon>Pleocyemata</taxon>
        <taxon>Brachyura</taxon>
        <taxon>Eubrachyura</taxon>
        <taxon>Portunoidea</taxon>
        <taxon>Portunidae</taxon>
        <taxon>Portuninae</taxon>
        <taxon>Portunus</taxon>
    </lineage>
</organism>